<dbReference type="InterPro" id="IPR056079">
    <property type="entry name" value="DUF7662"/>
</dbReference>
<accession>A0A9X1P1L0</accession>
<evidence type="ECO:0000313" key="3">
    <source>
        <dbReference type="EMBL" id="MCE7028184.1"/>
    </source>
</evidence>
<name>A0A9X1P1L0_9HYPH</name>
<evidence type="ECO:0000256" key="1">
    <source>
        <dbReference type="SAM" id="MobiDB-lite"/>
    </source>
</evidence>
<organism evidence="3 4">
    <name type="scientific">Jiella avicenniae</name>
    <dbReference type="NCBI Taxonomy" id="2907202"/>
    <lineage>
        <taxon>Bacteria</taxon>
        <taxon>Pseudomonadati</taxon>
        <taxon>Pseudomonadota</taxon>
        <taxon>Alphaproteobacteria</taxon>
        <taxon>Hyphomicrobiales</taxon>
        <taxon>Aurantimonadaceae</taxon>
        <taxon>Jiella</taxon>
    </lineage>
</organism>
<feature type="region of interest" description="Disordered" evidence="1">
    <location>
        <begin position="85"/>
        <end position="109"/>
    </location>
</feature>
<proteinExistence type="predicted"/>
<dbReference type="RefSeq" id="WP_233719346.1">
    <property type="nucleotide sequence ID" value="NZ_JAJUWU010000008.1"/>
</dbReference>
<protein>
    <recommendedName>
        <fullName evidence="2">DUF7662 domain-containing protein</fullName>
    </recommendedName>
</protein>
<dbReference type="AlphaFoldDB" id="A0A9X1P1L0"/>
<gene>
    <name evidence="3" type="ORF">LZD57_09305</name>
</gene>
<evidence type="ECO:0000313" key="4">
    <source>
        <dbReference type="Proteomes" id="UP001139035"/>
    </source>
</evidence>
<evidence type="ECO:0000259" key="2">
    <source>
        <dbReference type="Pfam" id="PF24698"/>
    </source>
</evidence>
<comment type="caution">
    <text evidence="3">The sequence shown here is derived from an EMBL/GenBank/DDBJ whole genome shotgun (WGS) entry which is preliminary data.</text>
</comment>
<dbReference type="EMBL" id="JAJUWU010000008">
    <property type="protein sequence ID" value="MCE7028184.1"/>
    <property type="molecule type" value="Genomic_DNA"/>
</dbReference>
<reference evidence="3" key="1">
    <citation type="submission" date="2022-01" db="EMBL/GenBank/DDBJ databases">
        <title>Jiella avicenniae sp. nov., a novel endophytic bacterium isolated from bark of Avicennia marina.</title>
        <authorList>
            <person name="Tuo L."/>
        </authorList>
    </citation>
    <scope>NUCLEOTIDE SEQUENCE</scope>
    <source>
        <strain evidence="3">CBK1P-4</strain>
    </source>
</reference>
<dbReference type="Proteomes" id="UP001139035">
    <property type="component" value="Unassembled WGS sequence"/>
</dbReference>
<sequence length="144" mass="15825">MSKYDPLGIHLGARSETRIAMTFREIEHILNFPLPPSKANRAWWSNNPNNNVMTHQWLRAGYATEAVDIAAERLTFRRIDPAKFPARTTRAKDGPGPEAENADAGAAPGRDRIFGCMSGTLTLLDGVDLTEPADAEWAGAYDEA</sequence>
<dbReference type="Pfam" id="PF24698">
    <property type="entry name" value="DUF7662"/>
    <property type="match status" value="1"/>
</dbReference>
<feature type="domain" description="DUF7662" evidence="2">
    <location>
        <begin position="4"/>
        <end position="78"/>
    </location>
</feature>
<keyword evidence="4" id="KW-1185">Reference proteome</keyword>